<evidence type="ECO:0000313" key="3">
    <source>
        <dbReference type="Proteomes" id="UP000634136"/>
    </source>
</evidence>
<protein>
    <submittedName>
        <fullName evidence="2">Uncharacterized protein</fullName>
    </submittedName>
</protein>
<keyword evidence="3" id="KW-1185">Reference proteome</keyword>
<proteinExistence type="predicted"/>
<evidence type="ECO:0000256" key="1">
    <source>
        <dbReference type="SAM" id="MobiDB-lite"/>
    </source>
</evidence>
<evidence type="ECO:0000313" key="2">
    <source>
        <dbReference type="EMBL" id="KAF7844961.1"/>
    </source>
</evidence>
<dbReference type="EMBL" id="JAAIUW010000001">
    <property type="protein sequence ID" value="KAF7844961.1"/>
    <property type="molecule type" value="Genomic_DNA"/>
</dbReference>
<dbReference type="AlphaFoldDB" id="A0A835CIY2"/>
<gene>
    <name evidence="2" type="ORF">G2W53_001866</name>
</gene>
<organism evidence="2 3">
    <name type="scientific">Senna tora</name>
    <dbReference type="NCBI Taxonomy" id="362788"/>
    <lineage>
        <taxon>Eukaryota</taxon>
        <taxon>Viridiplantae</taxon>
        <taxon>Streptophyta</taxon>
        <taxon>Embryophyta</taxon>
        <taxon>Tracheophyta</taxon>
        <taxon>Spermatophyta</taxon>
        <taxon>Magnoliopsida</taxon>
        <taxon>eudicotyledons</taxon>
        <taxon>Gunneridae</taxon>
        <taxon>Pentapetalae</taxon>
        <taxon>rosids</taxon>
        <taxon>fabids</taxon>
        <taxon>Fabales</taxon>
        <taxon>Fabaceae</taxon>
        <taxon>Caesalpinioideae</taxon>
        <taxon>Cassia clade</taxon>
        <taxon>Senna</taxon>
    </lineage>
</organism>
<feature type="compositionally biased region" description="Basic and acidic residues" evidence="1">
    <location>
        <begin position="60"/>
        <end position="76"/>
    </location>
</feature>
<feature type="region of interest" description="Disordered" evidence="1">
    <location>
        <begin position="1"/>
        <end position="29"/>
    </location>
</feature>
<reference evidence="2" key="1">
    <citation type="submission" date="2020-09" db="EMBL/GenBank/DDBJ databases">
        <title>Genome-Enabled Discovery of Anthraquinone Biosynthesis in Senna tora.</title>
        <authorList>
            <person name="Kang S.-H."/>
            <person name="Pandey R.P."/>
            <person name="Lee C.-M."/>
            <person name="Sim J.-S."/>
            <person name="Jeong J.-T."/>
            <person name="Choi B.-S."/>
            <person name="Jung M."/>
            <person name="Ginzburg D."/>
            <person name="Zhao K."/>
            <person name="Won S.Y."/>
            <person name="Oh T.-J."/>
            <person name="Yu Y."/>
            <person name="Kim N.-H."/>
            <person name="Lee O.R."/>
            <person name="Lee T.-H."/>
            <person name="Bashyal P."/>
            <person name="Kim T.-S."/>
            <person name="Lee W.-H."/>
            <person name="Kawkins C."/>
            <person name="Kim C.-K."/>
            <person name="Kim J.S."/>
            <person name="Ahn B.O."/>
            <person name="Rhee S.Y."/>
            <person name="Sohng J.K."/>
        </authorList>
    </citation>
    <scope>NUCLEOTIDE SEQUENCE</scope>
    <source>
        <tissue evidence="2">Leaf</tissue>
    </source>
</reference>
<sequence>MSAIEQTSYVPEPATGKPNPARSIKNSQKSAEVLQCEVRNLSCLAHFTLKYGSPSSSSMEGRKDSPTQSKPRDSKTRLSVKRSPNHSQFRLILRLWLTLLHISGIRRLIQRPSRPQIPSLGHLIRTLDFIIHSSICSIGRSSRLDLRRQSDYYSLMMRVRHLHFLLPLRFQLLLGTFNRSRTSNLPRSSSSSHSFSTIIATRIARSRRVRSRETCALSAECWTGSSTTSSWRGESCEEAETWVKKRTRKPWRNCRRVVMKKKEAEEEEEEEEEEGGIQIRALNGTPWMKNQNGGGFHRMGLFL</sequence>
<dbReference type="Proteomes" id="UP000634136">
    <property type="component" value="Unassembled WGS sequence"/>
</dbReference>
<feature type="region of interest" description="Disordered" evidence="1">
    <location>
        <begin position="52"/>
        <end position="82"/>
    </location>
</feature>
<accession>A0A835CIY2</accession>
<comment type="caution">
    <text evidence="2">The sequence shown here is derived from an EMBL/GenBank/DDBJ whole genome shotgun (WGS) entry which is preliminary data.</text>
</comment>
<name>A0A835CIY2_9FABA</name>